<feature type="transmembrane region" description="Helical" evidence="5">
    <location>
        <begin position="167"/>
        <end position="189"/>
    </location>
</feature>
<keyword evidence="3 5" id="KW-1133">Transmembrane helix</keyword>
<evidence type="ECO:0000256" key="5">
    <source>
        <dbReference type="RuleBase" id="RU363041"/>
    </source>
</evidence>
<evidence type="ECO:0000256" key="4">
    <source>
        <dbReference type="ARBA" id="ARBA00023136"/>
    </source>
</evidence>
<dbReference type="Pfam" id="PF01925">
    <property type="entry name" value="TauE"/>
    <property type="match status" value="1"/>
</dbReference>
<dbReference type="RefSeq" id="WP_119763501.1">
    <property type="nucleotide sequence ID" value="NZ_QYUJ01000014.1"/>
</dbReference>
<name>A0A418V740_9DEIO</name>
<keyword evidence="7" id="KW-1185">Reference proteome</keyword>
<dbReference type="InterPro" id="IPR002781">
    <property type="entry name" value="TM_pro_TauE-like"/>
</dbReference>
<organism evidence="6 7">
    <name type="scientific">Deinococcus cavernae</name>
    <dbReference type="NCBI Taxonomy" id="2320857"/>
    <lineage>
        <taxon>Bacteria</taxon>
        <taxon>Thermotogati</taxon>
        <taxon>Deinococcota</taxon>
        <taxon>Deinococci</taxon>
        <taxon>Deinococcales</taxon>
        <taxon>Deinococcaceae</taxon>
        <taxon>Deinococcus</taxon>
    </lineage>
</organism>
<feature type="transmembrane region" description="Helical" evidence="5">
    <location>
        <begin position="6"/>
        <end position="33"/>
    </location>
</feature>
<accession>A0A418V740</accession>
<keyword evidence="2 5" id="KW-0812">Transmembrane</keyword>
<evidence type="ECO:0000256" key="1">
    <source>
        <dbReference type="ARBA" id="ARBA00004141"/>
    </source>
</evidence>
<comment type="caution">
    <text evidence="6">The sequence shown here is derived from an EMBL/GenBank/DDBJ whole genome shotgun (WGS) entry which is preliminary data.</text>
</comment>
<comment type="similarity">
    <text evidence="5">Belongs to the 4-toluene sulfonate uptake permease (TSUP) (TC 2.A.102) family.</text>
</comment>
<protein>
    <recommendedName>
        <fullName evidence="5">Probable membrane transporter protein</fullName>
    </recommendedName>
</protein>
<proteinExistence type="inferred from homology"/>
<gene>
    <name evidence="6" type="ORF">D3875_10300</name>
</gene>
<feature type="transmembrane region" description="Helical" evidence="5">
    <location>
        <begin position="195"/>
        <end position="213"/>
    </location>
</feature>
<feature type="transmembrane region" description="Helical" evidence="5">
    <location>
        <begin position="95"/>
        <end position="113"/>
    </location>
</feature>
<evidence type="ECO:0000313" key="7">
    <source>
        <dbReference type="Proteomes" id="UP000286287"/>
    </source>
</evidence>
<feature type="transmembrane region" description="Helical" evidence="5">
    <location>
        <begin position="40"/>
        <end position="59"/>
    </location>
</feature>
<evidence type="ECO:0000256" key="2">
    <source>
        <dbReference type="ARBA" id="ARBA00022692"/>
    </source>
</evidence>
<dbReference type="AlphaFoldDB" id="A0A418V740"/>
<dbReference type="PANTHER" id="PTHR43701">
    <property type="entry name" value="MEMBRANE TRANSPORTER PROTEIN MJ0441-RELATED"/>
    <property type="match status" value="1"/>
</dbReference>
<dbReference type="GO" id="GO:0005886">
    <property type="term" value="C:plasma membrane"/>
    <property type="evidence" value="ECO:0007669"/>
    <property type="project" value="UniProtKB-SubCell"/>
</dbReference>
<evidence type="ECO:0000256" key="3">
    <source>
        <dbReference type="ARBA" id="ARBA00022989"/>
    </source>
</evidence>
<dbReference type="Proteomes" id="UP000286287">
    <property type="component" value="Unassembled WGS sequence"/>
</dbReference>
<keyword evidence="4 5" id="KW-0472">Membrane</keyword>
<sequence>MILAWMGAALIGLSLGLLGSGGSILTVPVLVYLVGEETKLAITESLAIVGSISLFGMLPYARKGLVNWPRFAWFGVPGLLGTTLGASLSQHMTGSLQLTIFAVVMLLAAFMMFRPGAKEQPEPGHCSPGFTALQGLGVGLLTGVVGVGGGFLIIPALVLLGKLPMKYAVGTSLAIITLNSYSGFAKHVAQAQEPLHWPLILIFAAIGIAGSWLGSRLGQKVSNTALRKGFAAFLVVMGAYVLGMNAPKILHASPVHQPAPTISSTMNR</sequence>
<evidence type="ECO:0000313" key="6">
    <source>
        <dbReference type="EMBL" id="RJF71896.1"/>
    </source>
</evidence>
<dbReference type="EMBL" id="QYUJ01000014">
    <property type="protein sequence ID" value="RJF71896.1"/>
    <property type="molecule type" value="Genomic_DNA"/>
</dbReference>
<feature type="transmembrane region" description="Helical" evidence="5">
    <location>
        <begin position="71"/>
        <end position="88"/>
    </location>
</feature>
<comment type="subcellular location">
    <subcellularLocation>
        <location evidence="5">Cell membrane</location>
        <topology evidence="5">Multi-pass membrane protein</topology>
    </subcellularLocation>
    <subcellularLocation>
        <location evidence="1">Membrane</location>
        <topology evidence="1">Multi-pass membrane protein</topology>
    </subcellularLocation>
</comment>
<feature type="transmembrane region" description="Helical" evidence="5">
    <location>
        <begin position="225"/>
        <end position="243"/>
    </location>
</feature>
<reference evidence="6 7" key="1">
    <citation type="submission" date="2018-09" db="EMBL/GenBank/DDBJ databases">
        <authorList>
            <person name="Zhu H."/>
        </authorList>
    </citation>
    <scope>NUCLEOTIDE SEQUENCE [LARGE SCALE GENOMIC DNA]</scope>
    <source>
        <strain evidence="6 7">K2S05-167</strain>
    </source>
</reference>
<dbReference type="PANTHER" id="PTHR43701:SF2">
    <property type="entry name" value="MEMBRANE TRANSPORTER PROTEIN YJNA-RELATED"/>
    <property type="match status" value="1"/>
</dbReference>
<dbReference type="OrthoDB" id="8559161at2"/>
<keyword evidence="5" id="KW-1003">Cell membrane</keyword>
<dbReference type="InterPro" id="IPR051598">
    <property type="entry name" value="TSUP/Inactive_protease-like"/>
</dbReference>
<feature type="transmembrane region" description="Helical" evidence="5">
    <location>
        <begin position="133"/>
        <end position="160"/>
    </location>
</feature>